<keyword evidence="14" id="KW-0233">DNA recombination</keyword>
<organism evidence="19 20">
    <name type="scientific">Synchytrium endobioticum</name>
    <dbReference type="NCBI Taxonomy" id="286115"/>
    <lineage>
        <taxon>Eukaryota</taxon>
        <taxon>Fungi</taxon>
        <taxon>Fungi incertae sedis</taxon>
        <taxon>Chytridiomycota</taxon>
        <taxon>Chytridiomycota incertae sedis</taxon>
        <taxon>Chytridiomycetes</taxon>
        <taxon>Synchytriales</taxon>
        <taxon>Synchytriaceae</taxon>
        <taxon>Synchytrium</taxon>
    </lineage>
</organism>
<dbReference type="InterPro" id="IPR023780">
    <property type="entry name" value="Chromo_domain"/>
</dbReference>
<evidence type="ECO:0000313" key="19">
    <source>
        <dbReference type="EMBL" id="TPX40825.1"/>
    </source>
</evidence>
<dbReference type="Gene3D" id="3.10.10.10">
    <property type="entry name" value="HIV Type 1 Reverse Transcriptase, subunit A, domain 1"/>
    <property type="match status" value="1"/>
</dbReference>
<dbReference type="GO" id="GO:0005634">
    <property type="term" value="C:nucleus"/>
    <property type="evidence" value="ECO:0007669"/>
    <property type="project" value="UniProtKB-ARBA"/>
</dbReference>
<keyword evidence="3" id="KW-0548">Nucleotidyltransferase</keyword>
<protein>
    <recommendedName>
        <fullName evidence="21">Reverse transcriptase</fullName>
    </recommendedName>
</protein>
<dbReference type="GO" id="GO:0003964">
    <property type="term" value="F:RNA-directed DNA polymerase activity"/>
    <property type="evidence" value="ECO:0007669"/>
    <property type="project" value="UniProtKB-KW"/>
</dbReference>
<dbReference type="PROSITE" id="PS50994">
    <property type="entry name" value="INTEGRASE"/>
    <property type="match status" value="1"/>
</dbReference>
<dbReference type="Pfam" id="PF00078">
    <property type="entry name" value="RVT_1"/>
    <property type="match status" value="1"/>
</dbReference>
<evidence type="ECO:0008006" key="21">
    <source>
        <dbReference type="Google" id="ProtNLM"/>
    </source>
</evidence>
<dbReference type="GO" id="GO:0046872">
    <property type="term" value="F:metal ion binding"/>
    <property type="evidence" value="ECO:0007669"/>
    <property type="project" value="UniProtKB-KW"/>
</dbReference>
<dbReference type="EMBL" id="QEAN01000299">
    <property type="protein sequence ID" value="TPX40825.1"/>
    <property type="molecule type" value="Genomic_DNA"/>
</dbReference>
<reference evidence="19 20" key="1">
    <citation type="journal article" date="2019" name="Sci. Rep.">
        <title>Comparative genomics of chytrid fungi reveal insights into the obligate biotrophic and pathogenic lifestyle of Synchytrium endobioticum.</title>
        <authorList>
            <person name="van de Vossenberg B.T.L.H."/>
            <person name="Warris S."/>
            <person name="Nguyen H.D.T."/>
            <person name="van Gent-Pelzer M.P.E."/>
            <person name="Joly D.L."/>
            <person name="van de Geest H.C."/>
            <person name="Bonants P.J.M."/>
            <person name="Smith D.S."/>
            <person name="Levesque C.A."/>
            <person name="van der Lee T.A.J."/>
        </authorList>
    </citation>
    <scope>NUCLEOTIDE SEQUENCE [LARGE SCALE GENOMIC DNA]</scope>
    <source>
        <strain evidence="19 20">MB42</strain>
    </source>
</reference>
<dbReference type="CDD" id="cd00024">
    <property type="entry name" value="CD_CSD"/>
    <property type="match status" value="1"/>
</dbReference>
<dbReference type="PANTHER" id="PTHR37984:SF5">
    <property type="entry name" value="PROTEIN NYNRIN-LIKE"/>
    <property type="match status" value="1"/>
</dbReference>
<evidence type="ECO:0000313" key="20">
    <source>
        <dbReference type="Proteomes" id="UP000317494"/>
    </source>
</evidence>
<dbReference type="Pfam" id="PF00385">
    <property type="entry name" value="Chromo"/>
    <property type="match status" value="1"/>
</dbReference>
<feature type="domain" description="Integrase catalytic" evidence="18">
    <location>
        <begin position="1241"/>
        <end position="1411"/>
    </location>
</feature>
<evidence type="ECO:0000259" key="18">
    <source>
        <dbReference type="PROSITE" id="PS50994"/>
    </source>
</evidence>
<keyword evidence="13" id="KW-0238">DNA-binding</keyword>
<dbReference type="InterPro" id="IPR000477">
    <property type="entry name" value="RT_dom"/>
</dbReference>
<keyword evidence="6" id="KW-0064">Aspartyl protease</keyword>
<dbReference type="InterPro" id="IPR043502">
    <property type="entry name" value="DNA/RNA_pol_sf"/>
</dbReference>
<evidence type="ECO:0000256" key="13">
    <source>
        <dbReference type="ARBA" id="ARBA00023125"/>
    </source>
</evidence>
<keyword evidence="20" id="KW-1185">Reference proteome</keyword>
<dbReference type="PANTHER" id="PTHR37984">
    <property type="entry name" value="PROTEIN CBG26694"/>
    <property type="match status" value="1"/>
</dbReference>
<dbReference type="InterPro" id="IPR043128">
    <property type="entry name" value="Rev_trsase/Diguanyl_cyclase"/>
</dbReference>
<dbReference type="InterPro" id="IPR036397">
    <property type="entry name" value="RNaseH_sf"/>
</dbReference>
<keyword evidence="10" id="KW-0229">DNA integration</keyword>
<evidence type="ECO:0000256" key="5">
    <source>
        <dbReference type="ARBA" id="ARBA00022723"/>
    </source>
</evidence>
<dbReference type="GO" id="GO:0003677">
    <property type="term" value="F:DNA binding"/>
    <property type="evidence" value="ECO:0007669"/>
    <property type="project" value="UniProtKB-KW"/>
</dbReference>
<keyword evidence="4" id="KW-0540">Nuclease</keyword>
<dbReference type="GO" id="GO:0006310">
    <property type="term" value="P:DNA recombination"/>
    <property type="evidence" value="ECO:0007669"/>
    <property type="project" value="UniProtKB-KW"/>
</dbReference>
<keyword evidence="12" id="KW-0239">DNA-directed DNA polymerase</keyword>
<evidence type="ECO:0000256" key="15">
    <source>
        <dbReference type="SAM" id="MobiDB-lite"/>
    </source>
</evidence>
<evidence type="ECO:0000256" key="7">
    <source>
        <dbReference type="ARBA" id="ARBA00022759"/>
    </source>
</evidence>
<dbReference type="InterPro" id="IPR041588">
    <property type="entry name" value="Integrase_H2C2"/>
</dbReference>
<dbReference type="GO" id="GO:0004519">
    <property type="term" value="F:endonuclease activity"/>
    <property type="evidence" value="ECO:0007669"/>
    <property type="project" value="UniProtKB-KW"/>
</dbReference>
<evidence type="ECO:0000256" key="2">
    <source>
        <dbReference type="ARBA" id="ARBA00022679"/>
    </source>
</evidence>
<evidence type="ECO:0000256" key="12">
    <source>
        <dbReference type="ARBA" id="ARBA00022932"/>
    </source>
</evidence>
<dbReference type="InterPro" id="IPR050951">
    <property type="entry name" value="Retrovirus_Pol_polyprotein"/>
</dbReference>
<dbReference type="CDD" id="cd00303">
    <property type="entry name" value="retropepsin_like"/>
    <property type="match status" value="1"/>
</dbReference>
<dbReference type="InterPro" id="IPR012337">
    <property type="entry name" value="RNaseH-like_sf"/>
</dbReference>
<dbReference type="FunFam" id="3.30.70.270:FF:000020">
    <property type="entry name" value="Transposon Tf2-6 polyprotein-like Protein"/>
    <property type="match status" value="1"/>
</dbReference>
<dbReference type="GO" id="GO:0015074">
    <property type="term" value="P:DNA integration"/>
    <property type="evidence" value="ECO:0007669"/>
    <property type="project" value="UniProtKB-KW"/>
</dbReference>
<dbReference type="GO" id="GO:0006508">
    <property type="term" value="P:proteolysis"/>
    <property type="evidence" value="ECO:0007669"/>
    <property type="project" value="UniProtKB-KW"/>
</dbReference>
<dbReference type="Gene3D" id="1.10.340.70">
    <property type="match status" value="1"/>
</dbReference>
<accession>A0A507CNV4</accession>
<dbReference type="Pfam" id="PF17921">
    <property type="entry name" value="Integrase_H2C2"/>
    <property type="match status" value="1"/>
</dbReference>
<evidence type="ECO:0000256" key="8">
    <source>
        <dbReference type="ARBA" id="ARBA00022801"/>
    </source>
</evidence>
<dbReference type="PROSITE" id="PS00141">
    <property type="entry name" value="ASP_PROTEASE"/>
    <property type="match status" value="1"/>
</dbReference>
<dbReference type="CDD" id="cd09274">
    <property type="entry name" value="RNase_HI_RT_Ty3"/>
    <property type="match status" value="1"/>
</dbReference>
<keyword evidence="8" id="KW-0378">Hydrolase</keyword>
<feature type="region of interest" description="Disordered" evidence="15">
    <location>
        <begin position="1693"/>
        <end position="1712"/>
    </location>
</feature>
<evidence type="ECO:0000256" key="3">
    <source>
        <dbReference type="ARBA" id="ARBA00022695"/>
    </source>
</evidence>
<evidence type="ECO:0000256" key="9">
    <source>
        <dbReference type="ARBA" id="ARBA00022842"/>
    </source>
</evidence>
<proteinExistence type="predicted"/>
<evidence type="ECO:0000259" key="16">
    <source>
        <dbReference type="PROSITE" id="PS50013"/>
    </source>
</evidence>
<keyword evidence="7" id="KW-0255">Endonuclease</keyword>
<dbReference type="PROSITE" id="PS50013">
    <property type="entry name" value="CHROMO_2"/>
    <property type="match status" value="1"/>
</dbReference>
<dbReference type="STRING" id="286115.A0A507CNV4"/>
<keyword evidence="11" id="KW-0695">RNA-directed DNA polymerase</keyword>
<dbReference type="GO" id="GO:0003887">
    <property type="term" value="F:DNA-directed DNA polymerase activity"/>
    <property type="evidence" value="ECO:0007669"/>
    <property type="project" value="UniProtKB-KW"/>
</dbReference>
<feature type="domain" description="Reverse transcriptase" evidence="17">
    <location>
        <begin position="669"/>
        <end position="849"/>
    </location>
</feature>
<name>A0A507CNV4_9FUNG</name>
<gene>
    <name evidence="19" type="ORF">SeMB42_g05857</name>
</gene>
<feature type="domain" description="Chromo" evidence="16">
    <location>
        <begin position="1558"/>
        <end position="1616"/>
    </location>
</feature>
<dbReference type="InterPro" id="IPR000953">
    <property type="entry name" value="Chromo/chromo_shadow_dom"/>
</dbReference>
<evidence type="ECO:0000256" key="1">
    <source>
        <dbReference type="ARBA" id="ARBA00022670"/>
    </source>
</evidence>
<dbReference type="Gene3D" id="2.40.50.40">
    <property type="match status" value="1"/>
</dbReference>
<evidence type="ECO:0000256" key="6">
    <source>
        <dbReference type="ARBA" id="ARBA00022750"/>
    </source>
</evidence>
<keyword evidence="2" id="KW-0808">Transferase</keyword>
<dbReference type="CDD" id="cd01647">
    <property type="entry name" value="RT_LTR"/>
    <property type="match status" value="1"/>
</dbReference>
<dbReference type="InterPro" id="IPR001584">
    <property type="entry name" value="Integrase_cat-core"/>
</dbReference>
<dbReference type="InterPro" id="IPR056924">
    <property type="entry name" value="SH3_Tf2-1"/>
</dbReference>
<evidence type="ECO:0000256" key="4">
    <source>
        <dbReference type="ARBA" id="ARBA00022722"/>
    </source>
</evidence>
<dbReference type="PROSITE" id="PS50878">
    <property type="entry name" value="RT_POL"/>
    <property type="match status" value="1"/>
</dbReference>
<sequence length="1712" mass="195783">MLSSKGIPTSSIDSFLQEDVWQIDLLRTELQVTLLEYDRAMKEDVSKKNAADHEARTSALKTTLDTKGRDLRNLIANAKSNRDEWQARQYDLPQSPPDVDAEPPFIEPVRFSPKSKELKLDLPTFEGDMASFPTWRFDVLQHIKVRPSTMDTDWKKITLFGSAMRSHAKLWFQLYIGQRDEDALLPTDLVSAEELKIRNNEFSSFMDALDLKFKDPLLISNAQVWVTTASQGSMLFDDYVTLFLTNVLRARYNADHQIMRFIESINPSIRRMWRPKDNTMPLSLAACISDIRHCIQTNAILNPPTPRHNVGPNLSGSQDFSLPRHGITNSHLLTSSKVWDDPSKPGPFTVNPTTPTYKLRESKGWCLRCGMSSHSTEKCRIYPTTLSNAENYETGKRKVAAYKNQNTLSSARVHVSSMKENEGAPSTPVINSTQIDSDDFYFDGLSGINQTMRPYAPHFMIPFSVAKVDSAEVITGKALIDSGASKSYMSRDFAILHGIEMVKLVHPVKHSETLVAGIFNTKSYDVILGLNWLTFHSPSIDWELRTIKFISYICQNPRKPHQVPERILLPAEPTLGVQTVPGTASIIVNQLPQTLSVPTPVKHQLPPPSWPASKFPNLFNRRKGLPPRRPGYDFDPILRDDMPPPKNRPLFRLSKSHRELTEAFVREGLADGTLTKSQSPFAANLFFIERDGKNRPCIDYRDLNACTIDDVYPMANVKELVQQMAGADWYCKLDLKKAYNQIRVKEGSQPKLAFKCHVGTFQPEVMPFGPKNAPSVMQRYVHDKFGKFIEDGRVVNLLDDFYIRTVGTIPDHQLNIEEILRVMEVEILVLADDKSIWFAKEIPMMGFIVNKYGYRKDMSRLGALLDYGTPSTPKHVRSFVGMANFYNAFIPNLSTTAKPLHDLTAKDVRFSWDQQHEKAFEKIKELVKADVFLTFPDFTKPFYISFDASELGIGATLQQMSDKGQLRPLEFYSRKWSTTEWNYSVPDKELYALILSLQHWYHWLVGATEIICYTDHKSLRDFSKTQLLKPRHARWALTLEEFRSRLKIRWIPGSRNIVADALSRDPRFQLSAAEALQKSSQRVLDPEMFDSEPSVPLNVLDSVCLLNFDEDRVLEVDDIVMALKFDLEHLVANEEDAEELMEDEDSDDDEFAGLNPNTTASIRFCQPHQRDISNQPDTQRLMLQTCHDGVLAGHYGYRRTLDLLLRYVWWSGMAKVVKEFVDSCDKCQRNKPSRRLRMGKLTPLPIPKQNYWGITMDYITKLCKSYLPGIPEGFDSILSIQDQRSKFVGFIPARETWNAEETAQAVFDHWVCKHGMPMTIVTDRGPQFKSKLWRALWNLVGCTPLLSTAYHPETDGQSERLNQTLEVFLRSFCTMDQSNWASLLPQAAFSYNNSYNQSIGMSPFTATTGQDANPGYMVGESTIPAKFEVPRATDIKARMESVQLRLQACLEWAQENYKKYADEHRREADEFNVGDEVLLSGKNIKSLMPTPKLDGKYYGPYYIKKKISDVAYQLQLPHGVRIHDVFNVMLLKKYIRSEDPDRSLPKPPPIPYEDQEGWEIERIVDVRKRRNKYEYLIHWKNYPEADRSWEPRESLDDDELLEKWHQANPGKISPFSNESVLGNPAMTQPRPRRSTRVENTGAAMQQPDVNERNRTHSDPDTDSVLSQFTSTEERYLPVSKMGREDVTNVTAAMMRPPASLAPITKDPSNNHV</sequence>
<keyword evidence="1" id="KW-0645">Protease</keyword>
<dbReference type="SMART" id="SM00298">
    <property type="entry name" value="CHROMO"/>
    <property type="match status" value="1"/>
</dbReference>
<keyword evidence="5" id="KW-0479">Metal-binding</keyword>
<dbReference type="SUPFAM" id="SSF54160">
    <property type="entry name" value="Chromo domain-like"/>
    <property type="match status" value="1"/>
</dbReference>
<comment type="caution">
    <text evidence="19">The sequence shown here is derived from an EMBL/GenBank/DDBJ whole genome shotgun (WGS) entry which is preliminary data.</text>
</comment>
<keyword evidence="9" id="KW-0460">Magnesium</keyword>
<evidence type="ECO:0000259" key="17">
    <source>
        <dbReference type="PROSITE" id="PS50878"/>
    </source>
</evidence>
<dbReference type="VEuPathDB" id="FungiDB:SeMB42_g05857"/>
<dbReference type="SUPFAM" id="SSF53098">
    <property type="entry name" value="Ribonuclease H-like"/>
    <property type="match status" value="1"/>
</dbReference>
<dbReference type="Proteomes" id="UP000317494">
    <property type="component" value="Unassembled WGS sequence"/>
</dbReference>
<feature type="region of interest" description="Disordered" evidence="15">
    <location>
        <begin position="1608"/>
        <end position="1671"/>
    </location>
</feature>
<dbReference type="GO" id="GO:0004190">
    <property type="term" value="F:aspartic-type endopeptidase activity"/>
    <property type="evidence" value="ECO:0007669"/>
    <property type="project" value="UniProtKB-KW"/>
</dbReference>
<dbReference type="Gene3D" id="3.30.70.270">
    <property type="match status" value="2"/>
</dbReference>
<evidence type="ECO:0000256" key="10">
    <source>
        <dbReference type="ARBA" id="ARBA00022908"/>
    </source>
</evidence>
<dbReference type="SUPFAM" id="SSF56672">
    <property type="entry name" value="DNA/RNA polymerases"/>
    <property type="match status" value="1"/>
</dbReference>
<evidence type="ECO:0000256" key="11">
    <source>
        <dbReference type="ARBA" id="ARBA00022918"/>
    </source>
</evidence>
<dbReference type="Gene3D" id="3.30.420.10">
    <property type="entry name" value="Ribonuclease H-like superfamily/Ribonuclease H"/>
    <property type="match status" value="1"/>
</dbReference>
<feature type="compositionally biased region" description="Basic and acidic residues" evidence="15">
    <location>
        <begin position="1649"/>
        <end position="1659"/>
    </location>
</feature>
<dbReference type="InterPro" id="IPR001969">
    <property type="entry name" value="Aspartic_peptidase_AS"/>
</dbReference>
<dbReference type="InterPro" id="IPR016197">
    <property type="entry name" value="Chromo-like_dom_sf"/>
</dbReference>
<dbReference type="Pfam" id="PF17917">
    <property type="entry name" value="RT_RNaseH"/>
    <property type="match status" value="1"/>
</dbReference>
<dbReference type="InterPro" id="IPR041373">
    <property type="entry name" value="RT_RNaseH"/>
</dbReference>
<dbReference type="Pfam" id="PF24626">
    <property type="entry name" value="SH3_Tf2-1"/>
    <property type="match status" value="1"/>
</dbReference>
<evidence type="ECO:0000256" key="14">
    <source>
        <dbReference type="ARBA" id="ARBA00023172"/>
    </source>
</evidence>